<dbReference type="SUPFAM" id="SSF54506">
    <property type="entry name" value="Diaminopimelate epimerase-like"/>
    <property type="match status" value="1"/>
</dbReference>
<dbReference type="Proteomes" id="UP000319663">
    <property type="component" value="Unassembled WGS sequence"/>
</dbReference>
<feature type="region of interest" description="Disordered" evidence="1">
    <location>
        <begin position="333"/>
        <end position="353"/>
    </location>
</feature>
<feature type="compositionally biased region" description="Basic and acidic residues" evidence="1">
    <location>
        <begin position="761"/>
        <end position="775"/>
    </location>
</feature>
<dbReference type="PANTHER" id="PTHR13774">
    <property type="entry name" value="PHENAZINE BIOSYNTHESIS PROTEIN"/>
    <property type="match status" value="1"/>
</dbReference>
<feature type="region of interest" description="Disordered" evidence="1">
    <location>
        <begin position="518"/>
        <end position="547"/>
    </location>
</feature>
<evidence type="ECO:0008006" key="4">
    <source>
        <dbReference type="Google" id="ProtNLM"/>
    </source>
</evidence>
<feature type="compositionally biased region" description="Low complexity" evidence="1">
    <location>
        <begin position="410"/>
        <end position="421"/>
    </location>
</feature>
<gene>
    <name evidence="2" type="ORF">MPDQ_008056</name>
</gene>
<dbReference type="Gene3D" id="3.10.310.10">
    <property type="entry name" value="Diaminopimelate Epimerase, Chain A, domain 1"/>
    <property type="match status" value="2"/>
</dbReference>
<comment type="caution">
    <text evidence="2">The sequence shown here is derived from an EMBL/GenBank/DDBJ whole genome shotgun (WGS) entry which is preliminary data.</text>
</comment>
<dbReference type="GO" id="GO:0005737">
    <property type="term" value="C:cytoplasm"/>
    <property type="evidence" value="ECO:0007669"/>
    <property type="project" value="TreeGrafter"/>
</dbReference>
<evidence type="ECO:0000313" key="3">
    <source>
        <dbReference type="Proteomes" id="UP000319663"/>
    </source>
</evidence>
<feature type="compositionally biased region" description="Polar residues" evidence="1">
    <location>
        <begin position="684"/>
        <end position="703"/>
    </location>
</feature>
<evidence type="ECO:0000256" key="1">
    <source>
        <dbReference type="SAM" id="MobiDB-lite"/>
    </source>
</evidence>
<feature type="compositionally biased region" description="Polar residues" evidence="1">
    <location>
        <begin position="427"/>
        <end position="450"/>
    </location>
</feature>
<reference evidence="2 3" key="1">
    <citation type="submission" date="2019-06" db="EMBL/GenBank/DDBJ databases">
        <title>Wine fermentation using esterase from Monascus purpureus.</title>
        <authorList>
            <person name="Geng C."/>
            <person name="Zhang Y."/>
        </authorList>
    </citation>
    <scope>NUCLEOTIDE SEQUENCE [LARGE SCALE GENOMIC DNA]</scope>
    <source>
        <strain evidence="2">HQ1</strain>
    </source>
</reference>
<dbReference type="EMBL" id="VIFY01000094">
    <property type="protein sequence ID" value="TQB70831.1"/>
    <property type="molecule type" value="Genomic_DNA"/>
</dbReference>
<dbReference type="NCBIfam" id="TIGR00654">
    <property type="entry name" value="PhzF_family"/>
    <property type="match status" value="1"/>
</dbReference>
<dbReference type="PANTHER" id="PTHR13774:SF32">
    <property type="entry name" value="ANTISENSE-ENHANCING SEQUENCE 1"/>
    <property type="match status" value="1"/>
</dbReference>
<dbReference type="Pfam" id="PF02567">
    <property type="entry name" value="PhzC-PhzF"/>
    <property type="match status" value="1"/>
</dbReference>
<feature type="region of interest" description="Disordered" evidence="1">
    <location>
        <begin position="397"/>
        <end position="470"/>
    </location>
</feature>
<feature type="compositionally biased region" description="Polar residues" evidence="1">
    <location>
        <begin position="344"/>
        <end position="353"/>
    </location>
</feature>
<dbReference type="STRING" id="5098.A0A507QQU7"/>
<accession>A0A507QQU7</accession>
<protein>
    <recommendedName>
        <fullName evidence="4">Phenazine biosynthesis protein</fullName>
    </recommendedName>
</protein>
<dbReference type="AlphaFoldDB" id="A0A507QQU7"/>
<feature type="region of interest" description="Disordered" evidence="1">
    <location>
        <begin position="635"/>
        <end position="779"/>
    </location>
</feature>
<sequence length="872" mass="96278">MAQLNFVILDVFTTQPYTGNPLGVVFLPNEDERALTQSQKQRIASEFNLSETIFVHPESDAEEGQDGRSKRKIDIFTIDCELPFAGHPTVGAASWLLCLSPNREKERPVGTLVTKSGDISIRRLGEQNNTEVAARIAHNVRIHAARFPLKEVLRMHPTLAAFFPSGEQEQREISFPIVSIVNGMTQVHIELPSVAALAAVTVTGASMNDAAKPDYLDQGWQSGLVLAYFFVRDVDDAQTRKRVIRTRSIVGNFEDPATGSAASGLAAYLTLVEGKPRTYRYNIVQGTEMGRRSDIGIETVVKEKGKIDSIELTGVAALDCPFDDNVWGEDKENGKWGSHCKASPVSSSSTNQTAAPPFTAFLASSSPNEDFNFLTRRVSVKDEHRFSSRPLHALEVSKTATVSQDETEGSETPPTTETVTGAPASRYPSSGSQKVDSTSGDGDENSTILSASPGPADKRRGSLKLSSRIPTPVKSFDRDMCLPLTQEEGIQRLLSSYNKRRSEQSTAVPRFYAGLFKDDNTEKARTPSPGIQQDPGRNADDRFSLPKPSIPISSLRRGAGVCDRDLKTRSFYSEIVSFNHDDVAENAAQGKPLMSLLPSQSLSRLNAKVSYYKHLSLSPEVIRKFLTRRFSNSHTSHPLKAESGMAGACPTNPKTTTFRKAQARPLAASNKRPRPLSYPRVLQAQASPSVGSQPTSTHHSSSGPAAKVLRKNLEISKEEQSGALKATSVEKRRRPISFPNSFTMQKAKHPEQLSPTSPASKMRERYAEGQKDESGRMVSEAQPRQYWLGRLVTLSNAFHYEDSFNSPDVATGFGMRSKFSGPRSYSAMDSSKYRIKRAFMVLERACLTDEAKQSFRVFRDEYVSQYGYRWMF</sequence>
<dbReference type="GO" id="GO:0016853">
    <property type="term" value="F:isomerase activity"/>
    <property type="evidence" value="ECO:0007669"/>
    <property type="project" value="TreeGrafter"/>
</dbReference>
<name>A0A507QQU7_MONPU</name>
<evidence type="ECO:0000313" key="2">
    <source>
        <dbReference type="EMBL" id="TQB70831.1"/>
    </source>
</evidence>
<keyword evidence="3" id="KW-1185">Reference proteome</keyword>
<organism evidence="2 3">
    <name type="scientific">Monascus purpureus</name>
    <name type="common">Red mold</name>
    <name type="synonym">Monascus anka</name>
    <dbReference type="NCBI Taxonomy" id="5098"/>
    <lineage>
        <taxon>Eukaryota</taxon>
        <taxon>Fungi</taxon>
        <taxon>Dikarya</taxon>
        <taxon>Ascomycota</taxon>
        <taxon>Pezizomycotina</taxon>
        <taxon>Eurotiomycetes</taxon>
        <taxon>Eurotiomycetidae</taxon>
        <taxon>Eurotiales</taxon>
        <taxon>Aspergillaceae</taxon>
        <taxon>Monascus</taxon>
    </lineage>
</organism>
<feature type="compositionally biased region" description="Basic and acidic residues" evidence="1">
    <location>
        <begin position="711"/>
        <end position="720"/>
    </location>
</feature>
<proteinExistence type="predicted"/>
<dbReference type="InterPro" id="IPR003719">
    <property type="entry name" value="Phenazine_PhzF-like"/>
</dbReference>